<keyword evidence="5 9" id="KW-0418">Kinase</keyword>
<proteinExistence type="predicted"/>
<keyword evidence="3" id="KW-0808">Transferase</keyword>
<dbReference type="InterPro" id="IPR003594">
    <property type="entry name" value="HATPase_dom"/>
</dbReference>
<dbReference type="GO" id="GO:0016301">
    <property type="term" value="F:kinase activity"/>
    <property type="evidence" value="ECO:0007669"/>
    <property type="project" value="UniProtKB-KW"/>
</dbReference>
<evidence type="ECO:0000256" key="1">
    <source>
        <dbReference type="ARBA" id="ARBA00000085"/>
    </source>
</evidence>
<gene>
    <name evidence="9" type="ORF">JR050_10525</name>
</gene>
<evidence type="ECO:0000313" key="9">
    <source>
        <dbReference type="EMBL" id="MBM6618092.1"/>
    </source>
</evidence>
<dbReference type="EMBL" id="JAFELM010000030">
    <property type="protein sequence ID" value="MBM6618092.1"/>
    <property type="molecule type" value="Genomic_DNA"/>
</dbReference>
<evidence type="ECO:0000256" key="5">
    <source>
        <dbReference type="ARBA" id="ARBA00022777"/>
    </source>
</evidence>
<feature type="domain" description="Histidine kinase" evidence="8">
    <location>
        <begin position="1"/>
        <end position="52"/>
    </location>
</feature>
<reference evidence="9 10" key="1">
    <citation type="submission" date="2021-02" db="EMBL/GenBank/DDBJ databases">
        <title>Bacillus sp. RD4P76, an endophyte from a halophyte.</title>
        <authorList>
            <person name="Sun J.-Q."/>
        </authorList>
    </citation>
    <scope>NUCLEOTIDE SEQUENCE [LARGE SCALE GENOMIC DNA]</scope>
    <source>
        <strain evidence="9 10">RD4P76</strain>
    </source>
</reference>
<dbReference type="InterPro" id="IPR004358">
    <property type="entry name" value="Sig_transdc_His_kin-like_C"/>
</dbReference>
<dbReference type="SUPFAM" id="SSF55874">
    <property type="entry name" value="ATPase domain of HSP90 chaperone/DNA topoisomerase II/histidine kinase"/>
    <property type="match status" value="1"/>
</dbReference>
<organism evidence="9 10">
    <name type="scientific">Bacillus suaedaesalsae</name>
    <dbReference type="NCBI Taxonomy" id="2810349"/>
    <lineage>
        <taxon>Bacteria</taxon>
        <taxon>Bacillati</taxon>
        <taxon>Bacillota</taxon>
        <taxon>Bacilli</taxon>
        <taxon>Bacillales</taxon>
        <taxon>Bacillaceae</taxon>
        <taxon>Bacillus</taxon>
    </lineage>
</organism>
<keyword evidence="6" id="KW-0067">ATP-binding</keyword>
<evidence type="ECO:0000256" key="6">
    <source>
        <dbReference type="ARBA" id="ARBA00022840"/>
    </source>
</evidence>
<evidence type="ECO:0000256" key="7">
    <source>
        <dbReference type="ARBA" id="ARBA00023012"/>
    </source>
</evidence>
<evidence type="ECO:0000259" key="8">
    <source>
        <dbReference type="PROSITE" id="PS50109"/>
    </source>
</evidence>
<evidence type="ECO:0000256" key="2">
    <source>
        <dbReference type="ARBA" id="ARBA00012438"/>
    </source>
</evidence>
<evidence type="ECO:0000256" key="3">
    <source>
        <dbReference type="ARBA" id="ARBA00022679"/>
    </source>
</evidence>
<dbReference type="PANTHER" id="PTHR43065:SF34">
    <property type="entry name" value="SPORULATION KINASE A"/>
    <property type="match status" value="1"/>
</dbReference>
<comment type="caution">
    <text evidence="9">The sequence shown here is derived from an EMBL/GenBank/DDBJ whole genome shotgun (WGS) entry which is preliminary data.</text>
</comment>
<dbReference type="PANTHER" id="PTHR43065">
    <property type="entry name" value="SENSOR HISTIDINE KINASE"/>
    <property type="match status" value="1"/>
</dbReference>
<keyword evidence="10" id="KW-1185">Reference proteome</keyword>
<evidence type="ECO:0000313" key="10">
    <source>
        <dbReference type="Proteomes" id="UP001518925"/>
    </source>
</evidence>
<keyword evidence="7" id="KW-0902">Two-component regulatory system</keyword>
<evidence type="ECO:0000256" key="4">
    <source>
        <dbReference type="ARBA" id="ARBA00022741"/>
    </source>
</evidence>
<dbReference type="InterPro" id="IPR005467">
    <property type="entry name" value="His_kinase_dom"/>
</dbReference>
<accession>A0ABS2DHX5</accession>
<dbReference type="Proteomes" id="UP001518925">
    <property type="component" value="Unassembled WGS sequence"/>
</dbReference>
<dbReference type="InterPro" id="IPR036890">
    <property type="entry name" value="HATPase_C_sf"/>
</dbReference>
<keyword evidence="4" id="KW-0547">Nucleotide-binding</keyword>
<name>A0ABS2DHX5_9BACI</name>
<dbReference type="PROSITE" id="PS50109">
    <property type="entry name" value="HIS_KIN"/>
    <property type="match status" value="1"/>
</dbReference>
<protein>
    <recommendedName>
        <fullName evidence="2">histidine kinase</fullName>
        <ecNumber evidence="2">2.7.13.3</ecNumber>
    </recommendedName>
</protein>
<comment type="catalytic activity">
    <reaction evidence="1">
        <text>ATP + protein L-histidine = ADP + protein N-phospho-L-histidine.</text>
        <dbReference type="EC" id="2.7.13.3"/>
    </reaction>
</comment>
<dbReference type="Gene3D" id="3.30.565.10">
    <property type="entry name" value="Histidine kinase-like ATPase, C-terminal domain"/>
    <property type="match status" value="1"/>
</dbReference>
<sequence>MLGKPFYTTKTGGTGLGIMVSKKIIQNHNGTLTINSEEQKGTSVMITLPTTNQNKQVIHKIAGNE</sequence>
<dbReference type="PRINTS" id="PR00344">
    <property type="entry name" value="BCTRLSENSOR"/>
</dbReference>
<dbReference type="EC" id="2.7.13.3" evidence="2"/>
<dbReference type="Pfam" id="PF02518">
    <property type="entry name" value="HATPase_c"/>
    <property type="match status" value="1"/>
</dbReference>